<feature type="region of interest" description="Disordered" evidence="1">
    <location>
        <begin position="1"/>
        <end position="91"/>
    </location>
</feature>
<evidence type="ECO:0000313" key="3">
    <source>
        <dbReference type="Proteomes" id="UP000579812"/>
    </source>
</evidence>
<feature type="compositionally biased region" description="Basic and acidic residues" evidence="1">
    <location>
        <begin position="21"/>
        <end position="34"/>
    </location>
</feature>
<comment type="caution">
    <text evidence="2">The sequence shown here is derived from an EMBL/GenBank/DDBJ whole genome shotgun (WGS) entry which is preliminary data.</text>
</comment>
<protein>
    <submittedName>
        <fullName evidence="2">Uncharacterized protein</fullName>
    </submittedName>
</protein>
<evidence type="ECO:0000313" key="2">
    <source>
        <dbReference type="EMBL" id="KAF4097411.1"/>
    </source>
</evidence>
<gene>
    <name evidence="2" type="ORF">G5714_021419</name>
</gene>
<proteinExistence type="predicted"/>
<keyword evidence="3" id="KW-1185">Reference proteome</keyword>
<accession>A0A7J6BRQ0</accession>
<organism evidence="2 3">
    <name type="scientific">Onychostoma macrolepis</name>
    <dbReference type="NCBI Taxonomy" id="369639"/>
    <lineage>
        <taxon>Eukaryota</taxon>
        <taxon>Metazoa</taxon>
        <taxon>Chordata</taxon>
        <taxon>Craniata</taxon>
        <taxon>Vertebrata</taxon>
        <taxon>Euteleostomi</taxon>
        <taxon>Actinopterygii</taxon>
        <taxon>Neopterygii</taxon>
        <taxon>Teleostei</taxon>
        <taxon>Ostariophysi</taxon>
        <taxon>Cypriniformes</taxon>
        <taxon>Cyprinidae</taxon>
        <taxon>Acrossocheilinae</taxon>
        <taxon>Onychostoma</taxon>
    </lineage>
</organism>
<sequence>MEIANHSLEMEKRQIAIPSSSERDKDTFPKDTPRSESPACKPAYNVGEDPDFDVASSGEEWQPASRPRSSNQDVCSASTNSTPQTPTPPFG</sequence>
<dbReference type="Proteomes" id="UP000579812">
    <property type="component" value="Unassembled WGS sequence"/>
</dbReference>
<dbReference type="EMBL" id="JAAMOB010000022">
    <property type="protein sequence ID" value="KAF4097411.1"/>
    <property type="molecule type" value="Genomic_DNA"/>
</dbReference>
<dbReference type="AlphaFoldDB" id="A0A7J6BRQ0"/>
<name>A0A7J6BRQ0_9TELE</name>
<evidence type="ECO:0000256" key="1">
    <source>
        <dbReference type="SAM" id="MobiDB-lite"/>
    </source>
</evidence>
<reference evidence="2 3" key="1">
    <citation type="submission" date="2020-04" db="EMBL/GenBank/DDBJ databases">
        <title>Chromosome-level genome assembly of a cyprinid fish Onychostoma macrolepis by integration of Nanopore Sequencing, Bionano and Hi-C technology.</title>
        <authorList>
            <person name="Wang D."/>
        </authorList>
    </citation>
    <scope>NUCLEOTIDE SEQUENCE [LARGE SCALE GENOMIC DNA]</scope>
    <source>
        <strain evidence="2">SWU-2019</strain>
        <tissue evidence="2">Muscle</tissue>
    </source>
</reference>